<feature type="domain" description="AB hydrolase-1" evidence="1">
    <location>
        <begin position="17"/>
        <end position="242"/>
    </location>
</feature>
<dbReference type="PANTHER" id="PTHR43798:SF33">
    <property type="entry name" value="HYDROLASE, PUTATIVE (AFU_ORTHOLOGUE AFUA_2G14860)-RELATED"/>
    <property type="match status" value="1"/>
</dbReference>
<dbReference type="EMBL" id="JBHEZX010000015">
    <property type="protein sequence ID" value="MFC1413256.1"/>
    <property type="molecule type" value="Genomic_DNA"/>
</dbReference>
<organism evidence="2 3">
    <name type="scientific">Streptacidiphilus alkalitolerans</name>
    <dbReference type="NCBI Taxonomy" id="3342712"/>
    <lineage>
        <taxon>Bacteria</taxon>
        <taxon>Bacillati</taxon>
        <taxon>Actinomycetota</taxon>
        <taxon>Actinomycetes</taxon>
        <taxon>Kitasatosporales</taxon>
        <taxon>Streptomycetaceae</taxon>
        <taxon>Streptacidiphilus</taxon>
    </lineage>
</organism>
<protein>
    <submittedName>
        <fullName evidence="2">Alpha/beta fold hydrolase</fullName>
    </submittedName>
</protein>
<reference evidence="2 3" key="1">
    <citation type="submission" date="2024-09" db="EMBL/GenBank/DDBJ databases">
        <authorList>
            <person name="Lee S.D."/>
        </authorList>
    </citation>
    <scope>NUCLEOTIDE SEQUENCE [LARGE SCALE GENOMIC DNA]</scope>
    <source>
        <strain evidence="2 3">N1-1</strain>
    </source>
</reference>
<dbReference type="InterPro" id="IPR029058">
    <property type="entry name" value="AB_hydrolase_fold"/>
</dbReference>
<keyword evidence="2" id="KW-0378">Hydrolase</keyword>
<dbReference type="Pfam" id="PF12697">
    <property type="entry name" value="Abhydrolase_6"/>
    <property type="match status" value="1"/>
</dbReference>
<dbReference type="Gene3D" id="3.40.50.1820">
    <property type="entry name" value="alpha/beta hydrolase"/>
    <property type="match status" value="1"/>
</dbReference>
<evidence type="ECO:0000313" key="3">
    <source>
        <dbReference type="Proteomes" id="UP001592582"/>
    </source>
</evidence>
<dbReference type="Proteomes" id="UP001592582">
    <property type="component" value="Unassembled WGS sequence"/>
</dbReference>
<accession>A0ABV6VI28</accession>
<dbReference type="GO" id="GO:0016787">
    <property type="term" value="F:hydrolase activity"/>
    <property type="evidence" value="ECO:0007669"/>
    <property type="project" value="UniProtKB-KW"/>
</dbReference>
<dbReference type="RefSeq" id="WP_380514795.1">
    <property type="nucleotide sequence ID" value="NZ_JBHEZX010000015.1"/>
</dbReference>
<name>A0ABV6VI28_9ACTN</name>
<proteinExistence type="predicted"/>
<evidence type="ECO:0000259" key="1">
    <source>
        <dbReference type="Pfam" id="PF12697"/>
    </source>
</evidence>
<dbReference type="PANTHER" id="PTHR43798">
    <property type="entry name" value="MONOACYLGLYCEROL LIPASE"/>
    <property type="match status" value="1"/>
</dbReference>
<dbReference type="SUPFAM" id="SSF53474">
    <property type="entry name" value="alpha/beta-Hydrolases"/>
    <property type="match status" value="1"/>
</dbReference>
<dbReference type="InterPro" id="IPR000073">
    <property type="entry name" value="AB_hydrolase_1"/>
</dbReference>
<sequence>MQLPTQTWGRPDSERSLLLLHGLSSTAGAWWRVASTLAAEGWTVTAPDLRGHGRAPRTVNYDLRAYRNDVLALRPAAPGPWDVVVGHSLGGATTVHAAAADPQWARAVLLLDPVINLADPMRDKMIKEIQADIRRTDPGDYMSGPRPWHQEDAWQRVLANRAVSDYVIESSLRANVPWSFGDLLLSVKAPVRVLGADPARGLAIFTAEEAEALAAGNTQLSFDVVAGAGHSIHRDDPERVIDEVRTLHERGLG</sequence>
<gene>
    <name evidence="2" type="ORF">ACEZDG_28715</name>
</gene>
<evidence type="ECO:0000313" key="2">
    <source>
        <dbReference type="EMBL" id="MFC1413256.1"/>
    </source>
</evidence>
<keyword evidence="3" id="KW-1185">Reference proteome</keyword>
<comment type="caution">
    <text evidence="2">The sequence shown here is derived from an EMBL/GenBank/DDBJ whole genome shotgun (WGS) entry which is preliminary data.</text>
</comment>
<dbReference type="InterPro" id="IPR050266">
    <property type="entry name" value="AB_hydrolase_sf"/>
</dbReference>